<keyword evidence="3" id="KW-1185">Reference proteome</keyword>
<evidence type="ECO:0000313" key="3">
    <source>
        <dbReference type="Proteomes" id="UP000015106"/>
    </source>
</evidence>
<reference evidence="3" key="1">
    <citation type="journal article" date="2013" name="Nature">
        <title>Draft genome of the wheat A-genome progenitor Triticum urartu.</title>
        <authorList>
            <person name="Ling H.Q."/>
            <person name="Zhao S."/>
            <person name="Liu D."/>
            <person name="Wang J."/>
            <person name="Sun H."/>
            <person name="Zhang C."/>
            <person name="Fan H."/>
            <person name="Li D."/>
            <person name="Dong L."/>
            <person name="Tao Y."/>
            <person name="Gao C."/>
            <person name="Wu H."/>
            <person name="Li Y."/>
            <person name="Cui Y."/>
            <person name="Guo X."/>
            <person name="Zheng S."/>
            <person name="Wang B."/>
            <person name="Yu K."/>
            <person name="Liang Q."/>
            <person name="Yang W."/>
            <person name="Lou X."/>
            <person name="Chen J."/>
            <person name="Feng M."/>
            <person name="Jian J."/>
            <person name="Zhang X."/>
            <person name="Luo G."/>
            <person name="Jiang Y."/>
            <person name="Liu J."/>
            <person name="Wang Z."/>
            <person name="Sha Y."/>
            <person name="Zhang B."/>
            <person name="Wu H."/>
            <person name="Tang D."/>
            <person name="Shen Q."/>
            <person name="Xue P."/>
            <person name="Zou S."/>
            <person name="Wang X."/>
            <person name="Liu X."/>
            <person name="Wang F."/>
            <person name="Yang Y."/>
            <person name="An X."/>
            <person name="Dong Z."/>
            <person name="Zhang K."/>
            <person name="Zhang X."/>
            <person name="Luo M.C."/>
            <person name="Dvorak J."/>
            <person name="Tong Y."/>
            <person name="Wang J."/>
            <person name="Yang H."/>
            <person name="Li Z."/>
            <person name="Wang D."/>
            <person name="Zhang A."/>
            <person name="Wang J."/>
        </authorList>
    </citation>
    <scope>NUCLEOTIDE SEQUENCE</scope>
    <source>
        <strain evidence="3">cv. G1812</strain>
    </source>
</reference>
<dbReference type="EnsemblPlants" id="TuG1812G0500000874.01.T01">
    <property type="protein sequence ID" value="TuG1812G0500000874.01.T01"/>
    <property type="gene ID" value="TuG1812G0500000874.01"/>
</dbReference>
<dbReference type="Proteomes" id="UP000015106">
    <property type="component" value="Chromosome 5"/>
</dbReference>
<reference evidence="2" key="2">
    <citation type="submission" date="2018-03" db="EMBL/GenBank/DDBJ databases">
        <title>The Triticum urartu genome reveals the dynamic nature of wheat genome evolution.</title>
        <authorList>
            <person name="Ling H."/>
            <person name="Ma B."/>
            <person name="Shi X."/>
            <person name="Liu H."/>
            <person name="Dong L."/>
            <person name="Sun H."/>
            <person name="Cao Y."/>
            <person name="Gao Q."/>
            <person name="Zheng S."/>
            <person name="Li Y."/>
            <person name="Yu Y."/>
            <person name="Du H."/>
            <person name="Qi M."/>
            <person name="Li Y."/>
            <person name="Yu H."/>
            <person name="Cui Y."/>
            <person name="Wang N."/>
            <person name="Chen C."/>
            <person name="Wu H."/>
            <person name="Zhao Y."/>
            <person name="Zhang J."/>
            <person name="Li Y."/>
            <person name="Zhou W."/>
            <person name="Zhang B."/>
            <person name="Hu W."/>
            <person name="Eijk M."/>
            <person name="Tang J."/>
            <person name="Witsenboer H."/>
            <person name="Zhao S."/>
            <person name="Li Z."/>
            <person name="Zhang A."/>
            <person name="Wang D."/>
            <person name="Liang C."/>
        </authorList>
    </citation>
    <scope>NUCLEOTIDE SEQUENCE [LARGE SCALE GENOMIC DNA]</scope>
    <source>
        <strain evidence="2">cv. G1812</strain>
    </source>
</reference>
<reference evidence="2" key="3">
    <citation type="submission" date="2022-06" db="UniProtKB">
        <authorList>
            <consortium name="EnsemblPlants"/>
        </authorList>
    </citation>
    <scope>IDENTIFICATION</scope>
</reference>
<proteinExistence type="predicted"/>
<name>A0A8R7Q988_TRIUA</name>
<protein>
    <submittedName>
        <fullName evidence="2">Uncharacterized protein</fullName>
    </submittedName>
</protein>
<accession>A0A8R7Q988</accession>
<feature type="region of interest" description="Disordered" evidence="1">
    <location>
        <begin position="1"/>
        <end position="30"/>
    </location>
</feature>
<dbReference type="Gramene" id="TuG1812G0500000874.01.T01">
    <property type="protein sequence ID" value="TuG1812G0500000874.01.T01"/>
    <property type="gene ID" value="TuG1812G0500000874.01"/>
</dbReference>
<evidence type="ECO:0000256" key="1">
    <source>
        <dbReference type="SAM" id="MobiDB-lite"/>
    </source>
</evidence>
<evidence type="ECO:0000313" key="2">
    <source>
        <dbReference type="EnsemblPlants" id="TuG1812G0500000874.01.T01"/>
    </source>
</evidence>
<dbReference type="AlphaFoldDB" id="A0A8R7Q988"/>
<organism evidence="2 3">
    <name type="scientific">Triticum urartu</name>
    <name type="common">Red wild einkorn</name>
    <name type="synonym">Crithodium urartu</name>
    <dbReference type="NCBI Taxonomy" id="4572"/>
    <lineage>
        <taxon>Eukaryota</taxon>
        <taxon>Viridiplantae</taxon>
        <taxon>Streptophyta</taxon>
        <taxon>Embryophyta</taxon>
        <taxon>Tracheophyta</taxon>
        <taxon>Spermatophyta</taxon>
        <taxon>Magnoliopsida</taxon>
        <taxon>Liliopsida</taxon>
        <taxon>Poales</taxon>
        <taxon>Poaceae</taxon>
        <taxon>BOP clade</taxon>
        <taxon>Pooideae</taxon>
        <taxon>Triticodae</taxon>
        <taxon>Triticeae</taxon>
        <taxon>Triticinae</taxon>
        <taxon>Triticum</taxon>
    </lineage>
</organism>
<feature type="compositionally biased region" description="Pro residues" evidence="1">
    <location>
        <begin position="16"/>
        <end position="26"/>
    </location>
</feature>
<sequence>MPSINPVVQHRVPKIGMPPPDRPGPAPWQRAYPPILTFNFNGRSHHDLSAPLVEPASLGEQSSRWPSRFPPAGRGVEALFPRGCSEVLLIRAPSSVLEHHGKAKAVRHLGIRLLEMMSLRSEMVLLK</sequence>